<reference evidence="3" key="1">
    <citation type="journal article" date="2020" name="Stud. Mycol.">
        <title>101 Dothideomycetes genomes: a test case for predicting lifestyles and emergence of pathogens.</title>
        <authorList>
            <person name="Haridas S."/>
            <person name="Albert R."/>
            <person name="Binder M."/>
            <person name="Bloem J."/>
            <person name="Labutti K."/>
            <person name="Salamov A."/>
            <person name="Andreopoulos B."/>
            <person name="Baker S."/>
            <person name="Barry K."/>
            <person name="Bills G."/>
            <person name="Bluhm B."/>
            <person name="Cannon C."/>
            <person name="Castanera R."/>
            <person name="Culley D."/>
            <person name="Daum C."/>
            <person name="Ezra D."/>
            <person name="Gonzalez J."/>
            <person name="Henrissat B."/>
            <person name="Kuo A."/>
            <person name="Liang C."/>
            <person name="Lipzen A."/>
            <person name="Lutzoni F."/>
            <person name="Magnuson J."/>
            <person name="Mondo S."/>
            <person name="Nolan M."/>
            <person name="Ohm R."/>
            <person name="Pangilinan J."/>
            <person name="Park H.-J."/>
            <person name="Ramirez L."/>
            <person name="Alfaro M."/>
            <person name="Sun H."/>
            <person name="Tritt A."/>
            <person name="Yoshinaga Y."/>
            <person name="Zwiers L.-H."/>
            <person name="Turgeon B."/>
            <person name="Goodwin S."/>
            <person name="Spatafora J."/>
            <person name="Crous P."/>
            <person name="Grigoriev I."/>
        </authorList>
    </citation>
    <scope>NUCLEOTIDE SEQUENCE</scope>
    <source>
        <strain evidence="3">CBS 675.92</strain>
    </source>
</reference>
<dbReference type="PROSITE" id="PS50097">
    <property type="entry name" value="BTB"/>
    <property type="match status" value="1"/>
</dbReference>
<dbReference type="Gene3D" id="3.30.710.10">
    <property type="entry name" value="Potassium Channel Kv1.1, Chain A"/>
    <property type="match status" value="1"/>
</dbReference>
<evidence type="ECO:0000256" key="1">
    <source>
        <dbReference type="SAM" id="MobiDB-lite"/>
    </source>
</evidence>
<organism evidence="3 4">
    <name type="scientific">Byssothecium circinans</name>
    <dbReference type="NCBI Taxonomy" id="147558"/>
    <lineage>
        <taxon>Eukaryota</taxon>
        <taxon>Fungi</taxon>
        <taxon>Dikarya</taxon>
        <taxon>Ascomycota</taxon>
        <taxon>Pezizomycotina</taxon>
        <taxon>Dothideomycetes</taxon>
        <taxon>Pleosporomycetidae</taxon>
        <taxon>Pleosporales</taxon>
        <taxon>Massarineae</taxon>
        <taxon>Massarinaceae</taxon>
        <taxon>Byssothecium</taxon>
    </lineage>
</organism>
<protein>
    <recommendedName>
        <fullName evidence="2">BTB domain-containing protein</fullName>
    </recommendedName>
</protein>
<dbReference type="EMBL" id="ML977045">
    <property type="protein sequence ID" value="KAF1948951.1"/>
    <property type="molecule type" value="Genomic_DNA"/>
</dbReference>
<evidence type="ECO:0000259" key="2">
    <source>
        <dbReference type="PROSITE" id="PS50097"/>
    </source>
</evidence>
<dbReference type="Pfam" id="PF00651">
    <property type="entry name" value="BTB"/>
    <property type="match status" value="1"/>
</dbReference>
<dbReference type="SUPFAM" id="SSF54695">
    <property type="entry name" value="POZ domain"/>
    <property type="match status" value="1"/>
</dbReference>
<dbReference type="PANTHER" id="PTHR47843:SF5">
    <property type="entry name" value="BTB_POZ DOMAIN PROTEIN"/>
    <property type="match status" value="1"/>
</dbReference>
<sequence>MAPAFEDFILSHQFTFFVGHEGKPVVVHAAAIAAASQQLDALINGGMEESETRCARLKDVRVDDFIRFCEYAYRGDYTVPSWEEVPPDPSCMSGTNQRNRDEDDSWTWGASKKKKSKKGRIVTPIWDEEVPATAWEEPILEPKVVEEVHEVPEIQPERRILSRTALRTQFHSRNYLQDGGTKALILQHFEPKPNSNVSQNFTPVLLAHARLYCFATLRLIAPLKALTLDKLHKTLMGFKLYTQRVGDIIELARYAYSNQDLPDRNDDGTVDDLRKLVVEYIVCEIDTIGKCDEFVRYMEDGGEFVGDFWKLARDYMA</sequence>
<evidence type="ECO:0000313" key="4">
    <source>
        <dbReference type="Proteomes" id="UP000800035"/>
    </source>
</evidence>
<dbReference type="InterPro" id="IPR011333">
    <property type="entry name" value="SKP1/BTB/POZ_sf"/>
</dbReference>
<feature type="domain" description="BTB" evidence="2">
    <location>
        <begin position="12"/>
        <end position="81"/>
    </location>
</feature>
<feature type="region of interest" description="Disordered" evidence="1">
    <location>
        <begin position="87"/>
        <end position="111"/>
    </location>
</feature>
<proteinExistence type="predicted"/>
<dbReference type="PANTHER" id="PTHR47843">
    <property type="entry name" value="BTB DOMAIN-CONTAINING PROTEIN-RELATED"/>
    <property type="match status" value="1"/>
</dbReference>
<dbReference type="InterPro" id="IPR000210">
    <property type="entry name" value="BTB/POZ_dom"/>
</dbReference>
<dbReference type="AlphaFoldDB" id="A0A6A5T8Q6"/>
<dbReference type="OrthoDB" id="9997739at2759"/>
<evidence type="ECO:0000313" key="3">
    <source>
        <dbReference type="EMBL" id="KAF1948951.1"/>
    </source>
</evidence>
<name>A0A6A5T8Q6_9PLEO</name>
<keyword evidence="4" id="KW-1185">Reference proteome</keyword>
<accession>A0A6A5T8Q6</accession>
<dbReference type="Proteomes" id="UP000800035">
    <property type="component" value="Unassembled WGS sequence"/>
</dbReference>
<gene>
    <name evidence="3" type="ORF">CC80DRAFT_540642</name>
</gene>